<dbReference type="OrthoDB" id="445326at2759"/>
<feature type="compositionally biased region" description="Basic and acidic residues" evidence="8">
    <location>
        <begin position="658"/>
        <end position="672"/>
    </location>
</feature>
<feature type="compositionally biased region" description="Basic and acidic residues" evidence="8">
    <location>
        <begin position="285"/>
        <end position="298"/>
    </location>
</feature>
<keyword evidence="10" id="KW-1185">Reference proteome</keyword>
<dbReference type="GO" id="GO:0032040">
    <property type="term" value="C:small-subunit processome"/>
    <property type="evidence" value="ECO:0007669"/>
    <property type="project" value="TreeGrafter"/>
</dbReference>
<feature type="compositionally biased region" description="Acidic residues" evidence="8">
    <location>
        <begin position="197"/>
        <end position="209"/>
    </location>
</feature>
<gene>
    <name evidence="9" type="ORF">KP79_PYT15363</name>
</gene>
<keyword evidence="3 7" id="KW-0698">rRNA processing</keyword>
<reference evidence="9 10" key="1">
    <citation type="journal article" date="2017" name="Nat. Ecol. Evol.">
        <title>Scallop genome provides insights into evolution of bilaterian karyotype and development.</title>
        <authorList>
            <person name="Wang S."/>
            <person name="Zhang J."/>
            <person name="Jiao W."/>
            <person name="Li J."/>
            <person name="Xun X."/>
            <person name="Sun Y."/>
            <person name="Guo X."/>
            <person name="Huan P."/>
            <person name="Dong B."/>
            <person name="Zhang L."/>
            <person name="Hu X."/>
            <person name="Sun X."/>
            <person name="Wang J."/>
            <person name="Zhao C."/>
            <person name="Wang Y."/>
            <person name="Wang D."/>
            <person name="Huang X."/>
            <person name="Wang R."/>
            <person name="Lv J."/>
            <person name="Li Y."/>
            <person name="Zhang Z."/>
            <person name="Liu B."/>
            <person name="Lu W."/>
            <person name="Hui Y."/>
            <person name="Liang J."/>
            <person name="Zhou Z."/>
            <person name="Hou R."/>
            <person name="Li X."/>
            <person name="Liu Y."/>
            <person name="Li H."/>
            <person name="Ning X."/>
            <person name="Lin Y."/>
            <person name="Zhao L."/>
            <person name="Xing Q."/>
            <person name="Dou J."/>
            <person name="Li Y."/>
            <person name="Mao J."/>
            <person name="Guo H."/>
            <person name="Dou H."/>
            <person name="Li T."/>
            <person name="Mu C."/>
            <person name="Jiang W."/>
            <person name="Fu Q."/>
            <person name="Fu X."/>
            <person name="Miao Y."/>
            <person name="Liu J."/>
            <person name="Yu Q."/>
            <person name="Li R."/>
            <person name="Liao H."/>
            <person name="Li X."/>
            <person name="Kong Y."/>
            <person name="Jiang Z."/>
            <person name="Chourrout D."/>
            <person name="Li R."/>
            <person name="Bao Z."/>
        </authorList>
    </citation>
    <scope>NUCLEOTIDE SEQUENCE [LARGE SCALE GENOMIC DNA]</scope>
    <source>
        <strain evidence="9 10">PY_sf001</strain>
    </source>
</reference>
<dbReference type="PANTHER" id="PTHR17039:SF0">
    <property type="entry name" value="U3 SMALL NUCLEOLAR RIBONUCLEOPROTEIN PROTEIN MPP10"/>
    <property type="match status" value="1"/>
</dbReference>
<keyword evidence="2 7" id="KW-0690">Ribosome biogenesis</keyword>
<feature type="region of interest" description="Disordered" evidence="8">
    <location>
        <begin position="614"/>
        <end position="712"/>
    </location>
</feature>
<dbReference type="EMBL" id="NEDP02001165">
    <property type="protein sequence ID" value="OWF53955.1"/>
    <property type="molecule type" value="Genomic_DNA"/>
</dbReference>
<feature type="compositionally biased region" description="Basic residues" evidence="8">
    <location>
        <begin position="134"/>
        <end position="145"/>
    </location>
</feature>
<feature type="compositionally biased region" description="Basic and acidic residues" evidence="8">
    <location>
        <begin position="624"/>
        <end position="644"/>
    </location>
</feature>
<dbReference type="STRING" id="6573.A0A210QZ54"/>
<dbReference type="GO" id="GO:0005732">
    <property type="term" value="C:sno(s)RNA-containing ribonucleoprotein complex"/>
    <property type="evidence" value="ECO:0007669"/>
    <property type="project" value="UniProtKB-UniRule"/>
</dbReference>
<evidence type="ECO:0000256" key="1">
    <source>
        <dbReference type="ARBA" id="ARBA00004604"/>
    </source>
</evidence>
<dbReference type="PIRSF" id="PIRSF017300">
    <property type="entry name" value="snoRNP_Mpp10"/>
    <property type="match status" value="1"/>
</dbReference>
<evidence type="ECO:0000256" key="8">
    <source>
        <dbReference type="SAM" id="MobiDB-lite"/>
    </source>
</evidence>
<keyword evidence="5 7" id="KW-0687">Ribonucleoprotein</keyword>
<evidence type="ECO:0000256" key="6">
    <source>
        <dbReference type="ARBA" id="ARBA00029455"/>
    </source>
</evidence>
<protein>
    <recommendedName>
        <fullName evidence="7">U3 small nucleolar ribonucleoprotein protein MPP10</fullName>
    </recommendedName>
</protein>
<comment type="subcellular location">
    <subcellularLocation>
        <location evidence="1 7">Nucleus</location>
        <location evidence="1 7">Nucleolus</location>
    </subcellularLocation>
</comment>
<evidence type="ECO:0000256" key="4">
    <source>
        <dbReference type="ARBA" id="ARBA00023242"/>
    </source>
</evidence>
<accession>A0A210QZ54</accession>
<feature type="region of interest" description="Disordered" evidence="8">
    <location>
        <begin position="727"/>
        <end position="753"/>
    </location>
</feature>
<feature type="compositionally biased region" description="Basic residues" evidence="8">
    <location>
        <begin position="645"/>
        <end position="657"/>
    </location>
</feature>
<dbReference type="PANTHER" id="PTHR17039">
    <property type="entry name" value="U3 SMALL NUCLEOLAR RIBONUCLEOPROTEIN PROTEIN MPP10"/>
    <property type="match status" value="1"/>
</dbReference>
<feature type="compositionally biased region" description="Basic and acidic residues" evidence="8">
    <location>
        <begin position="422"/>
        <end position="435"/>
    </location>
</feature>
<organism evidence="9 10">
    <name type="scientific">Mizuhopecten yessoensis</name>
    <name type="common">Japanese scallop</name>
    <name type="synonym">Patinopecten yessoensis</name>
    <dbReference type="NCBI Taxonomy" id="6573"/>
    <lineage>
        <taxon>Eukaryota</taxon>
        <taxon>Metazoa</taxon>
        <taxon>Spiralia</taxon>
        <taxon>Lophotrochozoa</taxon>
        <taxon>Mollusca</taxon>
        <taxon>Bivalvia</taxon>
        <taxon>Autobranchia</taxon>
        <taxon>Pteriomorphia</taxon>
        <taxon>Pectinida</taxon>
        <taxon>Pectinoidea</taxon>
        <taxon>Pectinidae</taxon>
        <taxon>Mizuhopecten</taxon>
    </lineage>
</organism>
<feature type="compositionally biased region" description="Acidic residues" evidence="8">
    <location>
        <begin position="150"/>
        <end position="183"/>
    </location>
</feature>
<dbReference type="AlphaFoldDB" id="A0A210QZ54"/>
<comment type="similarity">
    <text evidence="6 7">Belongs to the MPP10 family.</text>
</comment>
<dbReference type="Pfam" id="PF04006">
    <property type="entry name" value="Mpp10"/>
    <property type="match status" value="2"/>
</dbReference>
<keyword evidence="4 7" id="KW-0539">Nucleus</keyword>
<dbReference type="GO" id="GO:0006364">
    <property type="term" value="P:rRNA processing"/>
    <property type="evidence" value="ECO:0007669"/>
    <property type="project" value="UniProtKB-KW"/>
</dbReference>
<dbReference type="GO" id="GO:0034457">
    <property type="term" value="C:Mpp10 complex"/>
    <property type="evidence" value="ECO:0007669"/>
    <property type="project" value="UniProtKB-UniRule"/>
</dbReference>
<evidence type="ECO:0000256" key="3">
    <source>
        <dbReference type="ARBA" id="ARBA00022552"/>
    </source>
</evidence>
<evidence type="ECO:0000256" key="5">
    <source>
        <dbReference type="ARBA" id="ARBA00023274"/>
    </source>
</evidence>
<proteinExistence type="inferred from homology"/>
<sequence length="753" mass="86243">MALPWENLVTKTLQNFLELTDRPEEFLSVQEKLYRQFKDATKGVYDLSKSSESGSRAASDSSLPELIIQNFDEEQIWQELELQNSFTVDGLMSQIPSLTTQREPLSFCRRKAEKLREKAEIDNKSIPVDETKAKKQTKMSQKGKKKSQDDILEGFDEDENENALGNIDEDDSDEETGSEDSDTELNRIKSRLKASMDDDEDENDDDLDFDFGNLENDVDDQSGGEDDEEDESQNAPISDEDISDKKDQMSQKQKPKPSRSKGSVVDDKFFKLADMATFLDQEDAREERERKKADSQHGEEEESESEDDEDINMFEAFPSDNEESETGGRTARYQDFFDPPEEAGDDNSNRKKRVQFTETEEDVNDDEEDDDLSDNEEDDMEDDDDDEEEEEEEITEGSRGRDLLGGSDSEEGEAVEDILGGKQKDNKSSFEKRQEKLKQKICQMEDASLDQKAWQLKGEVMSTNRPENSLLEEHLAFEHTTKLAPVVTQETTKKLEDIIIQRVKDKAYDDVERKIKPKEDPYEYKKRIVLNQEKGKQSLGEIYEQEYLKQQKEEEEEKTDPDHEEIKKMMQTLFVKLDALSNFHYTPKPAAPEMKIVSNLPSIQIEEVAPVSVSDSKMLAPEEVQDKTKGELMAKTEKSVTDRKRDRRKKKTDKKKKNAEIEKRQALLEKTHPGIGKKAGKKKALKGLEKQSKSGGGLTILKENQQKKGANLTSSKTFFTQLQEEVTTQIRSKTSQKRKPGKDDGRSAKKFKL</sequence>
<feature type="compositionally biased region" description="Basic and acidic residues" evidence="8">
    <location>
        <begin position="118"/>
        <end position="133"/>
    </location>
</feature>
<evidence type="ECO:0000256" key="2">
    <source>
        <dbReference type="ARBA" id="ARBA00022517"/>
    </source>
</evidence>
<feature type="compositionally biased region" description="Acidic residues" evidence="8">
    <location>
        <begin position="299"/>
        <end position="312"/>
    </location>
</feature>
<comment type="function">
    <text evidence="7">Involved in nucleolar processing of pre-18S ribosomal RNA.</text>
</comment>
<dbReference type="Proteomes" id="UP000242188">
    <property type="component" value="Unassembled WGS sequence"/>
</dbReference>
<name>A0A210QZ54_MIZYE</name>
<evidence type="ECO:0000313" key="10">
    <source>
        <dbReference type="Proteomes" id="UP000242188"/>
    </source>
</evidence>
<dbReference type="InterPro" id="IPR012173">
    <property type="entry name" value="Mpp10"/>
</dbReference>
<comment type="caution">
    <text evidence="9">The sequence shown here is derived from an EMBL/GenBank/DDBJ whole genome shotgun (WGS) entry which is preliminary data.</text>
</comment>
<feature type="region of interest" description="Disordered" evidence="8">
    <location>
        <begin position="118"/>
        <end position="435"/>
    </location>
</feature>
<feature type="compositionally biased region" description="Acidic residues" evidence="8">
    <location>
        <begin position="358"/>
        <end position="395"/>
    </location>
</feature>
<feature type="compositionally biased region" description="Acidic residues" evidence="8">
    <location>
        <begin position="216"/>
        <end position="242"/>
    </location>
</feature>
<evidence type="ECO:0000256" key="7">
    <source>
        <dbReference type="PIRNR" id="PIRNR017300"/>
    </source>
</evidence>
<evidence type="ECO:0000313" key="9">
    <source>
        <dbReference type="EMBL" id="OWF53955.1"/>
    </source>
</evidence>